<feature type="transmembrane region" description="Helical" evidence="1">
    <location>
        <begin position="6"/>
        <end position="27"/>
    </location>
</feature>
<name>K9UNX7_CHAP6</name>
<evidence type="ECO:0000256" key="1">
    <source>
        <dbReference type="SAM" id="Phobius"/>
    </source>
</evidence>
<feature type="transmembrane region" description="Helical" evidence="1">
    <location>
        <begin position="68"/>
        <end position="91"/>
    </location>
</feature>
<proteinExistence type="predicted"/>
<gene>
    <name evidence="2" type="ORF">Cha6605_5668</name>
</gene>
<feature type="transmembrane region" description="Helical" evidence="1">
    <location>
        <begin position="115"/>
        <end position="135"/>
    </location>
</feature>
<sequence>MNNESMLFVTIACWFILVGLFLTDKYILKTQAASKLGNYAVALHHTFDLVAVVLMFSGAYLLLLHGKAWVVVAFSIGLLWSGLPIAINYVVGHQVFEGYWDEAATEHNFILDGKIWLSVIIALVMTLLVMSWSYYS</sequence>
<dbReference type="Proteomes" id="UP000010366">
    <property type="component" value="Chromosome"/>
</dbReference>
<dbReference type="HOGENOM" id="CLU_1871699_0_0_3"/>
<keyword evidence="1" id="KW-0472">Membrane</keyword>
<feature type="transmembrane region" description="Helical" evidence="1">
    <location>
        <begin position="39"/>
        <end position="62"/>
    </location>
</feature>
<dbReference type="EMBL" id="CP003600">
    <property type="protein sequence ID" value="AFY96530.1"/>
    <property type="molecule type" value="Genomic_DNA"/>
</dbReference>
<dbReference type="RefSeq" id="WP_015162607.1">
    <property type="nucleotide sequence ID" value="NC_019697.1"/>
</dbReference>
<keyword evidence="3" id="KW-1185">Reference proteome</keyword>
<protein>
    <submittedName>
        <fullName evidence="2">Uncharacterized protein</fullName>
    </submittedName>
</protein>
<accession>K9UNX7</accession>
<keyword evidence="1" id="KW-0812">Transmembrane</keyword>
<organism evidence="2 3">
    <name type="scientific">Chamaesiphon minutus (strain ATCC 27169 / PCC 6605)</name>
    <dbReference type="NCBI Taxonomy" id="1173020"/>
    <lineage>
        <taxon>Bacteria</taxon>
        <taxon>Bacillati</taxon>
        <taxon>Cyanobacteriota</taxon>
        <taxon>Cyanophyceae</taxon>
        <taxon>Gomontiellales</taxon>
        <taxon>Chamaesiphonaceae</taxon>
        <taxon>Chamaesiphon</taxon>
    </lineage>
</organism>
<evidence type="ECO:0000313" key="3">
    <source>
        <dbReference type="Proteomes" id="UP000010366"/>
    </source>
</evidence>
<evidence type="ECO:0000313" key="2">
    <source>
        <dbReference type="EMBL" id="AFY96530.1"/>
    </source>
</evidence>
<dbReference type="KEGG" id="cmp:Cha6605_5668"/>
<keyword evidence="1" id="KW-1133">Transmembrane helix</keyword>
<reference evidence="2 3" key="1">
    <citation type="submission" date="2012-05" db="EMBL/GenBank/DDBJ databases">
        <title>Finished chromosome of genome of Chamaesiphon sp. PCC 6605.</title>
        <authorList>
            <consortium name="US DOE Joint Genome Institute"/>
            <person name="Gugger M."/>
            <person name="Coursin T."/>
            <person name="Rippka R."/>
            <person name="Tandeau De Marsac N."/>
            <person name="Huntemann M."/>
            <person name="Wei C.-L."/>
            <person name="Han J."/>
            <person name="Detter J.C."/>
            <person name="Han C."/>
            <person name="Tapia R."/>
            <person name="Chen A."/>
            <person name="Kyrpides N."/>
            <person name="Mavromatis K."/>
            <person name="Markowitz V."/>
            <person name="Szeto E."/>
            <person name="Ivanova N."/>
            <person name="Pagani I."/>
            <person name="Pati A."/>
            <person name="Goodwin L."/>
            <person name="Nordberg H.P."/>
            <person name="Cantor M.N."/>
            <person name="Hua S.X."/>
            <person name="Woyke T."/>
            <person name="Kerfeld C.A."/>
        </authorList>
    </citation>
    <scope>NUCLEOTIDE SEQUENCE [LARGE SCALE GENOMIC DNA]</scope>
    <source>
        <strain evidence="3">ATCC 27169 / PCC 6605</strain>
    </source>
</reference>
<dbReference type="AlphaFoldDB" id="K9UNX7"/>